<dbReference type="eggNOG" id="COG1368">
    <property type="taxonomic scope" value="Bacteria"/>
</dbReference>
<dbReference type="Pfam" id="PF00884">
    <property type="entry name" value="Sulfatase"/>
    <property type="match status" value="1"/>
</dbReference>
<keyword evidence="5 7" id="KW-1133">Transmembrane helix</keyword>
<dbReference type="InterPro" id="IPR000917">
    <property type="entry name" value="Sulfatase_N"/>
</dbReference>
<evidence type="ECO:0000256" key="3">
    <source>
        <dbReference type="ARBA" id="ARBA00022475"/>
    </source>
</evidence>
<dbReference type="CDD" id="cd16015">
    <property type="entry name" value="LTA_synthase"/>
    <property type="match status" value="1"/>
</dbReference>
<proteinExistence type="predicted"/>
<keyword evidence="6 7" id="KW-0472">Membrane</keyword>
<dbReference type="InterPro" id="IPR017850">
    <property type="entry name" value="Alkaline_phosphatase_core_sf"/>
</dbReference>
<accession>A0A0R1R814</accession>
<feature type="transmembrane region" description="Helical" evidence="7">
    <location>
        <begin position="78"/>
        <end position="98"/>
    </location>
</feature>
<name>A0A0R1R814_9LACO</name>
<evidence type="ECO:0000256" key="1">
    <source>
        <dbReference type="ARBA" id="ARBA00004651"/>
    </source>
</evidence>
<keyword evidence="10" id="KW-1185">Reference proteome</keyword>
<protein>
    <recommendedName>
        <fullName evidence="8">Sulfatase N-terminal domain-containing protein</fullName>
    </recommendedName>
</protein>
<comment type="pathway">
    <text evidence="2">Cell wall biogenesis; lipoteichoic acid biosynthesis.</text>
</comment>
<keyword evidence="4 7" id="KW-0812">Transmembrane</keyword>
<dbReference type="PATRIC" id="fig|1114972.6.peg.1902"/>
<evidence type="ECO:0000256" key="7">
    <source>
        <dbReference type="SAM" id="Phobius"/>
    </source>
</evidence>
<sequence>MRLAIQTNRANIFAFLWLYALVVSSMLLMNKSWFISPNPGVRINIILYIFLFREPVIFLNLLFVGLLFLLLRRFTKHYWFSLMFVSAFMAIVISANLIKITSRDEPILPSDLSEMTAIGSLLKMVGTTTVIVVITGLAFLIAFAIWLEKRYPIRAEPVSKNKTITLLVICIISFGSTFLWNHDHFVFKGIANLADDSRMFYNQELGAQTNGPIVQFLNNLDVSIMDEPSGYSKAEVQKVVERYRVTANKINKTRTTSLKNQTVIMNLSESFSNPNRVPNLRVTPNPMPYIQRLKKQTTSGIMMSSGYGGGTANMEYQSLTGLAISNFSPTLPTPYTQLVTNLKKAPSITNQFDYSSAIHPYFGIYYNRISVYKKFGFNKFSYLGSKYPIKHQHRIGSSPYLSDETAYANTLDQIRGHQGGQFINVITMQNHYPFNVNHYPNHDFSASGSAYASDASKESIENYSQGLSYTDKAVKQFKNQLDKIKKPIIWVWYGDHLAGIYDGDPMAKYGLQLHQTDYFIYANKYSRQHGLRQKKAKYVGPNDFSAMAMTQANAKVSPYYALLTKVHQNLPALAMNTSADNTNTLNSGTQFINDRGHVVNSQKLSIKQRRLLHDYRIIQYDIVAGHQYSLADRFMK</sequence>
<evidence type="ECO:0000256" key="6">
    <source>
        <dbReference type="ARBA" id="ARBA00023136"/>
    </source>
</evidence>
<keyword evidence="3" id="KW-1003">Cell membrane</keyword>
<evidence type="ECO:0000313" key="9">
    <source>
        <dbReference type="EMBL" id="KRL52590.1"/>
    </source>
</evidence>
<dbReference type="EMBL" id="AZFF01000034">
    <property type="protein sequence ID" value="KRL52590.1"/>
    <property type="molecule type" value="Genomic_DNA"/>
</dbReference>
<dbReference type="AlphaFoldDB" id="A0A0R1R814"/>
<evidence type="ECO:0000313" key="10">
    <source>
        <dbReference type="Proteomes" id="UP000051999"/>
    </source>
</evidence>
<evidence type="ECO:0000256" key="5">
    <source>
        <dbReference type="ARBA" id="ARBA00022989"/>
    </source>
</evidence>
<comment type="caution">
    <text evidence="9">The sequence shown here is derived from an EMBL/GenBank/DDBJ whole genome shotgun (WGS) entry which is preliminary data.</text>
</comment>
<feature type="domain" description="Sulfatase N-terminal" evidence="8">
    <location>
        <begin position="261"/>
        <end position="553"/>
    </location>
</feature>
<evidence type="ECO:0000259" key="8">
    <source>
        <dbReference type="Pfam" id="PF00884"/>
    </source>
</evidence>
<gene>
    <name evidence="9" type="ORF">FD35_GL001865</name>
</gene>
<feature type="transmembrane region" description="Helical" evidence="7">
    <location>
        <begin position="45"/>
        <end position="71"/>
    </location>
</feature>
<reference evidence="9 10" key="1">
    <citation type="journal article" date="2015" name="Genome Announc.">
        <title>Expanding the biotechnology potential of lactobacilli through comparative genomics of 213 strains and associated genera.</title>
        <authorList>
            <person name="Sun Z."/>
            <person name="Harris H.M."/>
            <person name="McCann A."/>
            <person name="Guo C."/>
            <person name="Argimon S."/>
            <person name="Zhang W."/>
            <person name="Yang X."/>
            <person name="Jeffery I.B."/>
            <person name="Cooney J.C."/>
            <person name="Kagawa T.F."/>
            <person name="Liu W."/>
            <person name="Song Y."/>
            <person name="Salvetti E."/>
            <person name="Wrobel A."/>
            <person name="Rasinkangas P."/>
            <person name="Parkhill J."/>
            <person name="Rea M.C."/>
            <person name="O'Sullivan O."/>
            <person name="Ritari J."/>
            <person name="Douillard F.P."/>
            <person name="Paul Ross R."/>
            <person name="Yang R."/>
            <person name="Briner A.E."/>
            <person name="Felis G.E."/>
            <person name="de Vos W.M."/>
            <person name="Barrangou R."/>
            <person name="Klaenhammer T.R."/>
            <person name="Caufield P.W."/>
            <person name="Cui Y."/>
            <person name="Zhang H."/>
            <person name="O'Toole P.W."/>
        </authorList>
    </citation>
    <scope>NUCLEOTIDE SEQUENCE [LARGE SCALE GENOMIC DNA]</scope>
    <source>
        <strain evidence="9 10">DSM 15814</strain>
    </source>
</reference>
<organism evidence="9 10">
    <name type="scientific">Furfurilactobacillus rossiae DSM 15814</name>
    <dbReference type="NCBI Taxonomy" id="1114972"/>
    <lineage>
        <taxon>Bacteria</taxon>
        <taxon>Bacillati</taxon>
        <taxon>Bacillota</taxon>
        <taxon>Bacilli</taxon>
        <taxon>Lactobacillales</taxon>
        <taxon>Lactobacillaceae</taxon>
        <taxon>Furfurilactobacillus</taxon>
    </lineage>
</organism>
<dbReference type="PANTHER" id="PTHR47371:SF3">
    <property type="entry name" value="PHOSPHOGLYCEROL TRANSFERASE I"/>
    <property type="match status" value="1"/>
</dbReference>
<feature type="transmembrane region" description="Helical" evidence="7">
    <location>
        <begin position="163"/>
        <end position="180"/>
    </location>
</feature>
<evidence type="ECO:0000256" key="2">
    <source>
        <dbReference type="ARBA" id="ARBA00004936"/>
    </source>
</evidence>
<evidence type="ECO:0000256" key="4">
    <source>
        <dbReference type="ARBA" id="ARBA00022692"/>
    </source>
</evidence>
<feature type="transmembrane region" description="Helical" evidence="7">
    <location>
        <begin position="12"/>
        <end position="33"/>
    </location>
</feature>
<dbReference type="InterPro" id="IPR050448">
    <property type="entry name" value="OpgB/LTA_synthase_biosynth"/>
</dbReference>
<dbReference type="SUPFAM" id="SSF53649">
    <property type="entry name" value="Alkaline phosphatase-like"/>
    <property type="match status" value="1"/>
</dbReference>
<dbReference type="GO" id="GO:0005886">
    <property type="term" value="C:plasma membrane"/>
    <property type="evidence" value="ECO:0007669"/>
    <property type="project" value="UniProtKB-SubCell"/>
</dbReference>
<feature type="transmembrane region" description="Helical" evidence="7">
    <location>
        <begin position="118"/>
        <end position="147"/>
    </location>
</feature>
<dbReference type="Gene3D" id="3.40.720.10">
    <property type="entry name" value="Alkaline Phosphatase, subunit A"/>
    <property type="match status" value="1"/>
</dbReference>
<comment type="subcellular location">
    <subcellularLocation>
        <location evidence="1">Cell membrane</location>
        <topology evidence="1">Multi-pass membrane protein</topology>
    </subcellularLocation>
</comment>
<dbReference type="PANTHER" id="PTHR47371">
    <property type="entry name" value="LIPOTEICHOIC ACID SYNTHASE"/>
    <property type="match status" value="1"/>
</dbReference>
<dbReference type="Proteomes" id="UP000051999">
    <property type="component" value="Unassembled WGS sequence"/>
</dbReference>